<reference evidence="2 3" key="1">
    <citation type="submission" date="2024-10" db="EMBL/GenBank/DDBJ databases">
        <title>Updated reference genomes for cyclostephanoid diatoms.</title>
        <authorList>
            <person name="Roberts W.R."/>
            <person name="Alverson A.J."/>
        </authorList>
    </citation>
    <scope>NUCLEOTIDE SEQUENCE [LARGE SCALE GENOMIC DNA]</scope>
    <source>
        <strain evidence="2 3">AJA276-08</strain>
    </source>
</reference>
<dbReference type="Proteomes" id="UP001530315">
    <property type="component" value="Unassembled WGS sequence"/>
</dbReference>
<comment type="caution">
    <text evidence="2">The sequence shown here is derived from an EMBL/GenBank/DDBJ whole genome shotgun (WGS) entry which is preliminary data.</text>
</comment>
<dbReference type="AlphaFoldDB" id="A0ABD3MS72"/>
<feature type="region of interest" description="Disordered" evidence="1">
    <location>
        <begin position="416"/>
        <end position="438"/>
    </location>
</feature>
<dbReference type="EMBL" id="JALLAZ020001719">
    <property type="protein sequence ID" value="KAL3766831.1"/>
    <property type="molecule type" value="Genomic_DNA"/>
</dbReference>
<accession>A0ABD3MS72</accession>
<evidence type="ECO:0000313" key="3">
    <source>
        <dbReference type="Proteomes" id="UP001530315"/>
    </source>
</evidence>
<feature type="region of interest" description="Disordered" evidence="1">
    <location>
        <begin position="61"/>
        <end position="156"/>
    </location>
</feature>
<feature type="region of interest" description="Disordered" evidence="1">
    <location>
        <begin position="374"/>
        <end position="403"/>
    </location>
</feature>
<feature type="compositionally biased region" description="Basic and acidic residues" evidence="1">
    <location>
        <begin position="131"/>
        <end position="156"/>
    </location>
</feature>
<name>A0ABD3MS72_9STRA</name>
<protein>
    <submittedName>
        <fullName evidence="2">Uncharacterized protein</fullName>
    </submittedName>
</protein>
<feature type="compositionally biased region" description="Basic residues" evidence="1">
    <location>
        <begin position="70"/>
        <end position="83"/>
    </location>
</feature>
<proteinExistence type="predicted"/>
<keyword evidence="3" id="KW-1185">Reference proteome</keyword>
<feature type="region of interest" description="Disordered" evidence="1">
    <location>
        <begin position="1"/>
        <end position="21"/>
    </location>
</feature>
<organism evidence="2 3">
    <name type="scientific">Stephanodiscus triporus</name>
    <dbReference type="NCBI Taxonomy" id="2934178"/>
    <lineage>
        <taxon>Eukaryota</taxon>
        <taxon>Sar</taxon>
        <taxon>Stramenopiles</taxon>
        <taxon>Ochrophyta</taxon>
        <taxon>Bacillariophyta</taxon>
        <taxon>Coscinodiscophyceae</taxon>
        <taxon>Thalassiosirophycidae</taxon>
        <taxon>Stephanodiscales</taxon>
        <taxon>Stephanodiscaceae</taxon>
        <taxon>Stephanodiscus</taxon>
    </lineage>
</organism>
<evidence type="ECO:0000256" key="1">
    <source>
        <dbReference type="SAM" id="MobiDB-lite"/>
    </source>
</evidence>
<sequence length="482" mass="51369">MSGGAGMIEGRKKNNSDIGGGGAVFSFFPLSSRDRQDEMGKMSSGASSIFGGTMSRLKSAASFLDNGDKKKTKKQGRGRRTAGRKGGMMDEAKLTKLERTSEDGKRIEAVEDSAHLIEQRGYDGDASGSNVKERRDDDATKESRGGQVKNDRVMKSPEDYGLLYTDTGNSCPSAVSNLTVETSERNLRIWSTIADRPDATIVVDRYAIDDAAATTGEIDSDDDVVLAATMHREDDCAARHGGEFETTNVEREDPSLDWSAIVRGPAVDESPTAASDPPLAENECGDIAVPSYDIDDIEWTESNHLVLSTEVDGDVVAGDETKPGGADDGVAIAMCPCCQRMWTTARGEDVGPSEDAVERIDKDIVVVEEIDDDGAAHGSASRYSPTKASEKSTCDDCSASASSWEDSRPVRCFSVSPTSPTLSRLGDDDVESAGSDSSTITVTVVAYDTPTKKKGTMKFGTFPLGKSKIALHDMALSEEGAK</sequence>
<gene>
    <name evidence="2" type="ORF">ACHAW5_005246</name>
</gene>
<feature type="compositionally biased region" description="Basic and acidic residues" evidence="1">
    <location>
        <begin position="87"/>
        <end position="123"/>
    </location>
</feature>
<evidence type="ECO:0000313" key="2">
    <source>
        <dbReference type="EMBL" id="KAL3766831.1"/>
    </source>
</evidence>